<accession>A0A9N9LZW6</accession>
<dbReference type="InterPro" id="IPR018535">
    <property type="entry name" value="DUF1996"/>
</dbReference>
<evidence type="ECO:0000256" key="1">
    <source>
        <dbReference type="SAM" id="SignalP"/>
    </source>
</evidence>
<gene>
    <name evidence="3" type="ORF">HYALB_00013926</name>
</gene>
<protein>
    <recommendedName>
        <fullName evidence="2">DUF1996 domain-containing protein</fullName>
    </recommendedName>
</protein>
<evidence type="ECO:0000313" key="4">
    <source>
        <dbReference type="Proteomes" id="UP000701801"/>
    </source>
</evidence>
<dbReference type="Pfam" id="PF09362">
    <property type="entry name" value="DUF1996"/>
    <property type="match status" value="1"/>
</dbReference>
<dbReference type="PANTHER" id="PTHR43662:SF3">
    <property type="entry name" value="DOMAIN PROTEIN, PUTATIVE (AFU_ORTHOLOGUE AFUA_6G11970)-RELATED"/>
    <property type="match status" value="1"/>
</dbReference>
<evidence type="ECO:0000313" key="3">
    <source>
        <dbReference type="EMBL" id="CAG8981534.1"/>
    </source>
</evidence>
<sequence length="352" mass="39070">MLWSSLIALVLVARNAEAIHTLRFACSQLVTERLDPLVNPGKNPSPHMHQIVGGNAFNTTMDPSNDIGETATCTTCTFSEDFSNYWTAVLYFRARNGTFKRVPQIANQNLAQAEGGMTVYYISPDNTTSPITAFRPGFRMLAGTAENRKPESGFVNLYRCYDSYDENMFFKPNPMGIAATDTTELPKSFCGGGIRVNTFFPTCWNGVDLDTPDHKSHVAYPDRGAPCPATHPVEIPQVFIETIWDTEKFDKSLWPEDGSQPFVFSQGDPTGYGHHADYVFGWKGDGLQKAMDARCDVYDASPEPLIFPPEGCPHLKTQSQKVANQCSQRQVAVEPLDEWLDALPGNMPITYS</sequence>
<dbReference type="AlphaFoldDB" id="A0A9N9LZW6"/>
<dbReference type="EMBL" id="CAJVRM010000486">
    <property type="protein sequence ID" value="CAG8981534.1"/>
    <property type="molecule type" value="Genomic_DNA"/>
</dbReference>
<organism evidence="3 4">
    <name type="scientific">Hymenoscyphus albidus</name>
    <dbReference type="NCBI Taxonomy" id="595503"/>
    <lineage>
        <taxon>Eukaryota</taxon>
        <taxon>Fungi</taxon>
        <taxon>Dikarya</taxon>
        <taxon>Ascomycota</taxon>
        <taxon>Pezizomycotina</taxon>
        <taxon>Leotiomycetes</taxon>
        <taxon>Helotiales</taxon>
        <taxon>Helotiaceae</taxon>
        <taxon>Hymenoscyphus</taxon>
    </lineage>
</organism>
<evidence type="ECO:0000259" key="2">
    <source>
        <dbReference type="Pfam" id="PF09362"/>
    </source>
</evidence>
<feature type="domain" description="DUF1996" evidence="2">
    <location>
        <begin position="35"/>
        <end position="282"/>
    </location>
</feature>
<feature type="signal peptide" evidence="1">
    <location>
        <begin position="1"/>
        <end position="18"/>
    </location>
</feature>
<feature type="chain" id="PRO_5040199034" description="DUF1996 domain-containing protein" evidence="1">
    <location>
        <begin position="19"/>
        <end position="352"/>
    </location>
</feature>
<dbReference type="OrthoDB" id="74764at2759"/>
<proteinExistence type="predicted"/>
<dbReference type="PANTHER" id="PTHR43662">
    <property type="match status" value="1"/>
</dbReference>
<dbReference type="Proteomes" id="UP000701801">
    <property type="component" value="Unassembled WGS sequence"/>
</dbReference>
<keyword evidence="4" id="KW-1185">Reference proteome</keyword>
<name>A0A9N9LZW6_9HELO</name>
<keyword evidence="1" id="KW-0732">Signal</keyword>
<reference evidence="3" key="1">
    <citation type="submission" date="2021-07" db="EMBL/GenBank/DDBJ databases">
        <authorList>
            <person name="Durling M."/>
        </authorList>
    </citation>
    <scope>NUCLEOTIDE SEQUENCE</scope>
</reference>
<comment type="caution">
    <text evidence="3">The sequence shown here is derived from an EMBL/GenBank/DDBJ whole genome shotgun (WGS) entry which is preliminary data.</text>
</comment>